<accession>A0A261SJG9</accession>
<dbReference type="RefSeq" id="WP_094851688.1">
    <property type="nucleotide sequence ID" value="NZ_NEVM01000001.1"/>
</dbReference>
<dbReference type="GO" id="GO:0038023">
    <property type="term" value="F:signaling receptor activity"/>
    <property type="evidence" value="ECO:0007669"/>
    <property type="project" value="InterPro"/>
</dbReference>
<dbReference type="EMBL" id="NEVM01000001">
    <property type="protein sequence ID" value="OZI37588.1"/>
    <property type="molecule type" value="Genomic_DNA"/>
</dbReference>
<evidence type="ECO:0000256" key="12">
    <source>
        <dbReference type="ARBA" id="ARBA00023170"/>
    </source>
</evidence>
<dbReference type="InterPro" id="IPR037066">
    <property type="entry name" value="Plug_dom_sf"/>
</dbReference>
<evidence type="ECO:0000256" key="6">
    <source>
        <dbReference type="ARBA" id="ARBA00022692"/>
    </source>
</evidence>
<dbReference type="InterPro" id="IPR036942">
    <property type="entry name" value="Beta-barrel_TonB_sf"/>
</dbReference>
<dbReference type="Pfam" id="PF07715">
    <property type="entry name" value="Plug"/>
    <property type="match status" value="1"/>
</dbReference>
<keyword evidence="8" id="KW-0408">Iron</keyword>
<evidence type="ECO:0000256" key="14">
    <source>
        <dbReference type="PROSITE-ProRule" id="PRU01360"/>
    </source>
</evidence>
<dbReference type="Proteomes" id="UP000216020">
    <property type="component" value="Unassembled WGS sequence"/>
</dbReference>
<comment type="similarity">
    <text evidence="2 14 15">Belongs to the TonB-dependent receptor family.</text>
</comment>
<evidence type="ECO:0000256" key="10">
    <source>
        <dbReference type="ARBA" id="ARBA00023077"/>
    </source>
</evidence>
<dbReference type="NCBIfam" id="TIGR01783">
    <property type="entry name" value="TonB-siderophor"/>
    <property type="match status" value="1"/>
</dbReference>
<dbReference type="PROSITE" id="PS52016">
    <property type="entry name" value="TONB_DEPENDENT_REC_3"/>
    <property type="match status" value="1"/>
</dbReference>
<dbReference type="InterPro" id="IPR011662">
    <property type="entry name" value="Secretin/TonB_short_N"/>
</dbReference>
<keyword evidence="5" id="KW-0410">Iron transport</keyword>
<evidence type="ECO:0000256" key="5">
    <source>
        <dbReference type="ARBA" id="ARBA00022496"/>
    </source>
</evidence>
<evidence type="ECO:0000256" key="2">
    <source>
        <dbReference type="ARBA" id="ARBA00009810"/>
    </source>
</evidence>
<evidence type="ECO:0000256" key="15">
    <source>
        <dbReference type="RuleBase" id="RU003357"/>
    </source>
</evidence>
<dbReference type="SUPFAM" id="SSF56935">
    <property type="entry name" value="Porins"/>
    <property type="match status" value="1"/>
</dbReference>
<dbReference type="FunFam" id="2.40.170.20:FF:000005">
    <property type="entry name" value="TonB-dependent siderophore receptor"/>
    <property type="match status" value="1"/>
</dbReference>
<dbReference type="CDD" id="cd01347">
    <property type="entry name" value="ligand_gated_channel"/>
    <property type="match status" value="1"/>
</dbReference>
<keyword evidence="19" id="KW-1185">Reference proteome</keyword>
<dbReference type="InterPro" id="IPR010105">
    <property type="entry name" value="TonB_sidphr_rcpt"/>
</dbReference>
<evidence type="ECO:0000256" key="13">
    <source>
        <dbReference type="ARBA" id="ARBA00023237"/>
    </source>
</evidence>
<dbReference type="GO" id="GO:0015344">
    <property type="term" value="F:siderophore uptake transmembrane transporter activity"/>
    <property type="evidence" value="ECO:0007669"/>
    <property type="project" value="TreeGrafter"/>
</dbReference>
<dbReference type="Gene3D" id="2.40.170.20">
    <property type="entry name" value="TonB-dependent receptor, beta-barrel domain"/>
    <property type="match status" value="1"/>
</dbReference>
<evidence type="ECO:0000256" key="3">
    <source>
        <dbReference type="ARBA" id="ARBA00022448"/>
    </source>
</evidence>
<dbReference type="InterPro" id="IPR039426">
    <property type="entry name" value="TonB-dep_rcpt-like"/>
</dbReference>
<comment type="subcellular location">
    <subcellularLocation>
        <location evidence="1 14">Cell outer membrane</location>
        <topology evidence="1 14">Multi-pass membrane protein</topology>
    </subcellularLocation>
</comment>
<keyword evidence="10 15" id="KW-0798">TonB box</keyword>
<proteinExistence type="inferred from homology"/>
<evidence type="ECO:0000256" key="7">
    <source>
        <dbReference type="ARBA" id="ARBA00022729"/>
    </source>
</evidence>
<dbReference type="InterPro" id="IPR012910">
    <property type="entry name" value="Plug_dom"/>
</dbReference>
<dbReference type="Gene3D" id="2.170.130.10">
    <property type="entry name" value="TonB-dependent receptor, plug domain"/>
    <property type="match status" value="1"/>
</dbReference>
<comment type="caution">
    <text evidence="18">The sequence shown here is derived from an EMBL/GenBank/DDBJ whole genome shotgun (WGS) entry which is preliminary data.</text>
</comment>
<evidence type="ECO:0000256" key="16">
    <source>
        <dbReference type="SAM" id="SignalP"/>
    </source>
</evidence>
<evidence type="ECO:0000259" key="17">
    <source>
        <dbReference type="SMART" id="SM00965"/>
    </source>
</evidence>
<evidence type="ECO:0000256" key="9">
    <source>
        <dbReference type="ARBA" id="ARBA00023065"/>
    </source>
</evidence>
<keyword evidence="12" id="KW-0675">Receptor</keyword>
<keyword evidence="9" id="KW-0406">Ion transport</keyword>
<reference evidence="19" key="1">
    <citation type="submission" date="2017-05" db="EMBL/GenBank/DDBJ databases">
        <title>Complete and WGS of Bordetella genogroups.</title>
        <authorList>
            <person name="Spilker T."/>
            <person name="Lipuma J."/>
        </authorList>
    </citation>
    <scope>NUCLEOTIDE SEQUENCE [LARGE SCALE GENOMIC DNA]</scope>
    <source>
        <strain evidence="19">AU16122</strain>
    </source>
</reference>
<dbReference type="FunFam" id="2.170.130.10:FF:000001">
    <property type="entry name" value="Catecholate siderophore TonB-dependent receptor"/>
    <property type="match status" value="1"/>
</dbReference>
<dbReference type="PANTHER" id="PTHR32552:SF68">
    <property type="entry name" value="FERRICHROME OUTER MEMBRANE TRANSPORTER_PHAGE RECEPTOR"/>
    <property type="match status" value="1"/>
</dbReference>
<dbReference type="Pfam" id="PF00593">
    <property type="entry name" value="TonB_dep_Rec_b-barrel"/>
    <property type="match status" value="1"/>
</dbReference>
<keyword evidence="7 16" id="KW-0732">Signal</keyword>
<gene>
    <name evidence="18" type="ORF">CAL29_04075</name>
</gene>
<evidence type="ECO:0000256" key="8">
    <source>
        <dbReference type="ARBA" id="ARBA00023004"/>
    </source>
</evidence>
<feature type="domain" description="Secretin/TonB short N-terminal" evidence="17">
    <location>
        <begin position="61"/>
        <end position="113"/>
    </location>
</feature>
<dbReference type="AlphaFoldDB" id="A0A261SJG9"/>
<keyword evidence="13 14" id="KW-0998">Cell outer membrane</keyword>
<name>A0A261SJG9_9BORD</name>
<dbReference type="InterPro" id="IPR000531">
    <property type="entry name" value="Beta-barrel_TonB"/>
</dbReference>
<feature type="signal peptide" evidence="16">
    <location>
        <begin position="1"/>
        <end position="35"/>
    </location>
</feature>
<evidence type="ECO:0000313" key="18">
    <source>
        <dbReference type="EMBL" id="OZI37588.1"/>
    </source>
</evidence>
<protein>
    <recommendedName>
        <fullName evidence="17">Secretin/TonB short N-terminal domain-containing protein</fullName>
    </recommendedName>
</protein>
<dbReference type="Gene3D" id="3.55.50.30">
    <property type="match status" value="1"/>
</dbReference>
<keyword evidence="11 14" id="KW-0472">Membrane</keyword>
<keyword evidence="4 14" id="KW-1134">Transmembrane beta strand</keyword>
<dbReference type="GO" id="GO:0015891">
    <property type="term" value="P:siderophore transport"/>
    <property type="evidence" value="ECO:0007669"/>
    <property type="project" value="InterPro"/>
</dbReference>
<evidence type="ECO:0000256" key="11">
    <source>
        <dbReference type="ARBA" id="ARBA00023136"/>
    </source>
</evidence>
<evidence type="ECO:0000256" key="1">
    <source>
        <dbReference type="ARBA" id="ARBA00004571"/>
    </source>
</evidence>
<evidence type="ECO:0000256" key="4">
    <source>
        <dbReference type="ARBA" id="ARBA00022452"/>
    </source>
</evidence>
<dbReference type="SMART" id="SM00965">
    <property type="entry name" value="STN"/>
    <property type="match status" value="1"/>
</dbReference>
<feature type="chain" id="PRO_5013328907" description="Secretin/TonB short N-terminal domain-containing protein" evidence="16">
    <location>
        <begin position="36"/>
        <end position="800"/>
    </location>
</feature>
<dbReference type="OrthoDB" id="127311at2"/>
<sequence>MFSLSRFLARPGARPLALAAATALPAVFLAAPAHAAGEQTYAIPPGTLNQALNAFSAASDTPVSAGGDLTRGKTSAGLNGRYTVEEGLARLLQGSGLEAYRQPGVDSYLLRPAPAPATTTLPTVNVVGAAQSPTGPGQGFVAETSLAGAKTNTSLLETPQTISVTTRAQLDAQQATNLTQAARYIPGVYFGDNTDTRNEYFKARGFTLDQYQDGLKLLTQGAWIENKVDPFFLDRIEVLEGPSSGLYGQSSPGGLVNLVSKRPTDTPFGQIQLQTGTYGRAQLGVDVGGRLNDDGSLTYRVTGLARDTGTQVDRMREQRVAIAPAITWKSADTRFTLLASYLKDPEGGFWSSLPYSGTLLDNPALPGGKLSRRLNTGQPDYEDFKRERGSLGYEFEHRFNDRLTVKQNFRYSYVDSTYNALQAYKFVSGTSMLMRDNYMYSGRANSVSLDNQALFDFRTGPLVHKALAGLDYQYVDRHDFSRYGAGPDLNVLAPDYGMTITDPKVNLNRQQTFQQWGVYAQDQIGLDRLQLTLTGRQDRAVSVSRNNLTSARTDQDDSKFTGRAGLSYQFDSGVAPYVSYSTSFNPSTGSSFGGDAFKPTTGQQYEAGVKYKPQGWDGLFTASVFDLKQQNVLTTDPVHSGYQVQTGEVRVRGVELSAVSNLSDSVSMTASYTHLNPEVTKDNAGLEGNDPADVPRNNAKLWVDYTVRSGPLAGLGVGGGVRYIGSQYADTANVYKIGDAVLFDAALRYDLGYLNSRLKGWNVSINAANIADKVYVSDCSDISCRWGQGRTIYATVDYRW</sequence>
<keyword evidence="6 14" id="KW-0812">Transmembrane</keyword>
<keyword evidence="3 14" id="KW-0813">Transport</keyword>
<dbReference type="PANTHER" id="PTHR32552">
    <property type="entry name" value="FERRICHROME IRON RECEPTOR-RELATED"/>
    <property type="match status" value="1"/>
</dbReference>
<dbReference type="GO" id="GO:0009279">
    <property type="term" value="C:cell outer membrane"/>
    <property type="evidence" value="ECO:0007669"/>
    <property type="project" value="UniProtKB-SubCell"/>
</dbReference>
<evidence type="ECO:0000313" key="19">
    <source>
        <dbReference type="Proteomes" id="UP000216020"/>
    </source>
</evidence>
<organism evidence="18 19">
    <name type="scientific">Bordetella genomosp. 10</name>
    <dbReference type="NCBI Taxonomy" id="1416804"/>
    <lineage>
        <taxon>Bacteria</taxon>
        <taxon>Pseudomonadati</taxon>
        <taxon>Pseudomonadota</taxon>
        <taxon>Betaproteobacteria</taxon>
        <taxon>Burkholderiales</taxon>
        <taxon>Alcaligenaceae</taxon>
        <taxon>Bordetella</taxon>
    </lineage>
</organism>
<dbReference type="Pfam" id="PF07660">
    <property type="entry name" value="STN"/>
    <property type="match status" value="1"/>
</dbReference>